<proteinExistence type="predicted"/>
<comment type="caution">
    <text evidence="1">The sequence shown here is derived from an EMBL/GenBank/DDBJ whole genome shotgun (WGS) entry which is preliminary data.</text>
</comment>
<organism evidence="1 4">
    <name type="scientific">Phytophthora fragariae</name>
    <dbReference type="NCBI Taxonomy" id="53985"/>
    <lineage>
        <taxon>Eukaryota</taxon>
        <taxon>Sar</taxon>
        <taxon>Stramenopiles</taxon>
        <taxon>Oomycota</taxon>
        <taxon>Peronosporomycetes</taxon>
        <taxon>Peronosporales</taxon>
        <taxon>Peronosporaceae</taxon>
        <taxon>Phytophthora</taxon>
    </lineage>
</organism>
<evidence type="ECO:0000313" key="4">
    <source>
        <dbReference type="Proteomes" id="UP000429523"/>
    </source>
</evidence>
<protein>
    <submittedName>
        <fullName evidence="1">Uncharacterized protein</fullName>
    </submittedName>
</protein>
<gene>
    <name evidence="3" type="ORF">PF008_g32046</name>
    <name evidence="1" type="ORF">PF009_g12054</name>
    <name evidence="2" type="ORF">PF010_g32229</name>
</gene>
<evidence type="ECO:0000313" key="5">
    <source>
        <dbReference type="Proteomes" id="UP000486351"/>
    </source>
</evidence>
<sequence length="38" mass="4465">MVQTNLFLSIFYPVQNSLQHNGADFSMSFRWLKDKSTL</sequence>
<evidence type="ECO:0000313" key="6">
    <source>
        <dbReference type="Proteomes" id="UP000488956"/>
    </source>
</evidence>
<dbReference type="EMBL" id="QXFX01008841">
    <property type="protein sequence ID" value="KAE9055222.1"/>
    <property type="molecule type" value="Genomic_DNA"/>
</dbReference>
<dbReference type="AlphaFoldDB" id="A0A6A3F185"/>
<dbReference type="EMBL" id="QXFY01008145">
    <property type="protein sequence ID" value="KAE9264722.1"/>
    <property type="molecule type" value="Genomic_DNA"/>
</dbReference>
<reference evidence="1 4" key="1">
    <citation type="submission" date="2018-08" db="EMBL/GenBank/DDBJ databases">
        <title>Genomic investigation of the strawberry pathogen Phytophthora fragariae indicates pathogenicity is determined by transcriptional variation in three key races.</title>
        <authorList>
            <person name="Adams T.M."/>
            <person name="Armitage A.D."/>
            <person name="Sobczyk M.K."/>
            <person name="Bates H.J."/>
            <person name="Dunwell J.M."/>
            <person name="Nellist C.F."/>
            <person name="Harrison R.J."/>
        </authorList>
    </citation>
    <scope>NUCLEOTIDE SEQUENCE [LARGE SCALE GENOMIC DNA]</scope>
    <source>
        <strain evidence="3 5">NOV-77</strain>
        <strain evidence="1 4">NOV-9</strain>
        <strain evidence="2 6">ONT-3</strain>
    </source>
</reference>
<evidence type="ECO:0000313" key="2">
    <source>
        <dbReference type="EMBL" id="KAE9055222.1"/>
    </source>
</evidence>
<dbReference type="Proteomes" id="UP000429523">
    <property type="component" value="Unassembled WGS sequence"/>
</dbReference>
<dbReference type="EMBL" id="QXGF01000589">
    <property type="protein sequence ID" value="KAE8938051.1"/>
    <property type="molecule type" value="Genomic_DNA"/>
</dbReference>
<dbReference type="Proteomes" id="UP000486351">
    <property type="component" value="Unassembled WGS sequence"/>
</dbReference>
<name>A0A6A3F185_9STRA</name>
<accession>A0A6A3F185</accession>
<evidence type="ECO:0000313" key="1">
    <source>
        <dbReference type="EMBL" id="KAE8938051.1"/>
    </source>
</evidence>
<evidence type="ECO:0000313" key="3">
    <source>
        <dbReference type="EMBL" id="KAE9264722.1"/>
    </source>
</evidence>
<dbReference type="Proteomes" id="UP000488956">
    <property type="component" value="Unassembled WGS sequence"/>
</dbReference>